<dbReference type="InterPro" id="IPR001680">
    <property type="entry name" value="WD40_rpt"/>
</dbReference>
<accession>A0A9R1WYS3</accession>
<dbReference type="PANTHER" id="PTHR14773">
    <property type="entry name" value="WD REPEAT-CONTAINING PROTEIN 76"/>
    <property type="match status" value="1"/>
</dbReference>
<dbReference type="OrthoDB" id="9890280at2759"/>
<dbReference type="InterPro" id="IPR036322">
    <property type="entry name" value="WD40_repeat_dom_sf"/>
</dbReference>
<evidence type="ECO:0000256" key="5">
    <source>
        <dbReference type="ARBA" id="ARBA00022737"/>
    </source>
</evidence>
<dbReference type="InterPro" id="IPR019775">
    <property type="entry name" value="WD40_repeat_CS"/>
</dbReference>
<dbReference type="Gene3D" id="2.130.10.10">
    <property type="entry name" value="YVTN repeat-like/Quinoprotein amine dehydrogenase"/>
    <property type="match status" value="1"/>
</dbReference>
<dbReference type="PROSITE" id="PS50082">
    <property type="entry name" value="WD_REPEATS_2"/>
    <property type="match status" value="1"/>
</dbReference>
<proteinExistence type="inferred from homology"/>
<dbReference type="Pfam" id="PF00400">
    <property type="entry name" value="WD40"/>
    <property type="match status" value="2"/>
</dbReference>
<dbReference type="GO" id="GO:0006974">
    <property type="term" value="P:DNA damage response"/>
    <property type="evidence" value="ECO:0007669"/>
    <property type="project" value="UniProtKB-KW"/>
</dbReference>
<evidence type="ECO:0000256" key="3">
    <source>
        <dbReference type="ARBA" id="ARBA00021234"/>
    </source>
</evidence>
<dbReference type="GO" id="GO:0003677">
    <property type="term" value="F:DNA binding"/>
    <property type="evidence" value="ECO:0000318"/>
    <property type="project" value="GO_Central"/>
</dbReference>
<dbReference type="GO" id="GO:0005634">
    <property type="term" value="C:nucleus"/>
    <property type="evidence" value="ECO:0000318"/>
    <property type="project" value="GO_Central"/>
</dbReference>
<evidence type="ECO:0000313" key="10">
    <source>
        <dbReference type="EMBL" id="KAJ0192636.1"/>
    </source>
</evidence>
<dbReference type="InterPro" id="IPR015943">
    <property type="entry name" value="WD40/YVTN_repeat-like_dom_sf"/>
</dbReference>
<dbReference type="GO" id="GO:2000001">
    <property type="term" value="P:regulation of DNA damage checkpoint"/>
    <property type="evidence" value="ECO:0000318"/>
    <property type="project" value="GO_Central"/>
</dbReference>
<comment type="caution">
    <text evidence="10">The sequence shown here is derived from an EMBL/GenBank/DDBJ whole genome shotgun (WGS) entry which is preliminary data.</text>
</comment>
<dbReference type="Gramene" id="rna-gnl|WGS:NBSK|LSAT_8X59400_mrna">
    <property type="protein sequence ID" value="cds-PLY88436.1"/>
    <property type="gene ID" value="gene-LSAT_8X59400"/>
</dbReference>
<evidence type="ECO:0000313" key="11">
    <source>
        <dbReference type="Proteomes" id="UP000235145"/>
    </source>
</evidence>
<dbReference type="PROSITE" id="PS00678">
    <property type="entry name" value="WD_REPEATS_1"/>
    <property type="match status" value="1"/>
</dbReference>
<keyword evidence="7" id="KW-0238">DNA-binding</keyword>
<evidence type="ECO:0000256" key="6">
    <source>
        <dbReference type="ARBA" id="ARBA00022763"/>
    </source>
</evidence>
<keyword evidence="4 8" id="KW-0853">WD repeat</keyword>
<evidence type="ECO:0000256" key="4">
    <source>
        <dbReference type="ARBA" id="ARBA00022574"/>
    </source>
</evidence>
<evidence type="ECO:0000256" key="8">
    <source>
        <dbReference type="PROSITE-ProRule" id="PRU00221"/>
    </source>
</evidence>
<reference evidence="10 11" key="1">
    <citation type="journal article" date="2017" name="Nat. Commun.">
        <title>Genome assembly with in vitro proximity ligation data and whole-genome triplication in lettuce.</title>
        <authorList>
            <person name="Reyes-Chin-Wo S."/>
            <person name="Wang Z."/>
            <person name="Yang X."/>
            <person name="Kozik A."/>
            <person name="Arikit S."/>
            <person name="Song C."/>
            <person name="Xia L."/>
            <person name="Froenicke L."/>
            <person name="Lavelle D.O."/>
            <person name="Truco M.J."/>
            <person name="Xia R."/>
            <person name="Zhu S."/>
            <person name="Xu C."/>
            <person name="Xu H."/>
            <person name="Xu X."/>
            <person name="Cox K."/>
            <person name="Korf I."/>
            <person name="Meyers B.C."/>
            <person name="Michelmore R.W."/>
        </authorList>
    </citation>
    <scope>NUCLEOTIDE SEQUENCE [LARGE SCALE GENOMIC DNA]</scope>
    <source>
        <strain evidence="11">cv. Salinas</strain>
        <tissue evidence="10">Seedlings</tissue>
    </source>
</reference>
<keyword evidence="5" id="KW-0677">Repeat</keyword>
<dbReference type="SUPFAM" id="SSF50978">
    <property type="entry name" value="WD40 repeat-like"/>
    <property type="match status" value="1"/>
</dbReference>
<evidence type="ECO:0000256" key="7">
    <source>
        <dbReference type="ARBA" id="ARBA00023125"/>
    </source>
</evidence>
<dbReference type="PANTHER" id="PTHR14773:SF0">
    <property type="entry name" value="WD REPEAT-CONTAINING PROTEIN 76"/>
    <property type="match status" value="1"/>
</dbReference>
<organism evidence="10 11">
    <name type="scientific">Lactuca sativa</name>
    <name type="common">Garden lettuce</name>
    <dbReference type="NCBI Taxonomy" id="4236"/>
    <lineage>
        <taxon>Eukaryota</taxon>
        <taxon>Viridiplantae</taxon>
        <taxon>Streptophyta</taxon>
        <taxon>Embryophyta</taxon>
        <taxon>Tracheophyta</taxon>
        <taxon>Spermatophyta</taxon>
        <taxon>Magnoliopsida</taxon>
        <taxon>eudicotyledons</taxon>
        <taxon>Gunneridae</taxon>
        <taxon>Pentapetalae</taxon>
        <taxon>asterids</taxon>
        <taxon>campanulids</taxon>
        <taxon>Asterales</taxon>
        <taxon>Asteraceae</taxon>
        <taxon>Cichorioideae</taxon>
        <taxon>Cichorieae</taxon>
        <taxon>Lactucinae</taxon>
        <taxon>Lactuca</taxon>
    </lineage>
</organism>
<keyword evidence="6" id="KW-0227">DNA damage</keyword>
<dbReference type="FunFam" id="2.130.10.10:FF:000180">
    <property type="entry name" value="WD repeat-containing protein 76"/>
    <property type="match status" value="1"/>
</dbReference>
<dbReference type="Proteomes" id="UP000235145">
    <property type="component" value="Unassembled WGS sequence"/>
</dbReference>
<comment type="similarity">
    <text evidence="2">Belongs to the WD repeat DDB2/WDR76 family.</text>
</comment>
<name>A0A9R1WYS3_LACSA</name>
<evidence type="ECO:0000256" key="9">
    <source>
        <dbReference type="SAM" id="MobiDB-lite"/>
    </source>
</evidence>
<gene>
    <name evidence="10" type="ORF">LSAT_V11C800414180</name>
</gene>
<dbReference type="SMART" id="SM00320">
    <property type="entry name" value="WD40"/>
    <property type="match status" value="3"/>
</dbReference>
<protein>
    <recommendedName>
        <fullName evidence="3">WD repeat-containing protein 76</fullName>
    </recommendedName>
</protein>
<feature type="region of interest" description="Disordered" evidence="9">
    <location>
        <begin position="38"/>
        <end position="78"/>
    </location>
</feature>
<comment type="function">
    <text evidence="1">Specifically binds 5-hydroxymethylcytosine (5hmC), suggesting that it acts as a specific reader of 5hmC.</text>
</comment>
<dbReference type="EMBL" id="NBSK02000008">
    <property type="protein sequence ID" value="KAJ0192636.1"/>
    <property type="molecule type" value="Genomic_DNA"/>
</dbReference>
<feature type="repeat" description="WD" evidence="8">
    <location>
        <begin position="297"/>
        <end position="332"/>
    </location>
</feature>
<dbReference type="InterPro" id="IPR050853">
    <property type="entry name" value="WD_repeat_DNA-damage-binding"/>
</dbReference>
<dbReference type="PROSITE" id="PS50294">
    <property type="entry name" value="WD_REPEATS_REGION"/>
    <property type="match status" value="1"/>
</dbReference>
<evidence type="ECO:0000256" key="2">
    <source>
        <dbReference type="ARBA" id="ARBA00005434"/>
    </source>
</evidence>
<keyword evidence="11" id="KW-1185">Reference proteome</keyword>
<dbReference type="AlphaFoldDB" id="A0A9R1WYS3"/>
<evidence type="ECO:0000256" key="1">
    <source>
        <dbReference type="ARBA" id="ARBA00002530"/>
    </source>
</evidence>
<sequence>MSPERLTEYERKRLENIKRNEEQLASLNIRSKLADLCTSTKRHREQTNRPQKKAKSEIPIVTRRSLRNQGEKPESTGLIDNFYEVPEKPKSPKSKVAPEKSALKLKPLSMREVSVSSKPDEPLVKKILSVSEESRSKGVNKDAGIRVRSSIDLESMKLIPENIASVVTNKILSVKFFPSADMKTVVVGNTFGDLGFWNIDSETEDGDGIYTYHPHPAPISSICIHPFSINKIITCSYHGFIRTLDVEKEIFDLTYSTKQEIFSMSQTSDDVNSLYVGEGKGIFHVLDERSKSSSMTCNLHTSRINTIDFNPTNANLMATSSSDRTVCIWDLRKLGKNSNPNSIIKITRDKPVHSAYFSPSGNLLATTSTDDKIGVASGANFDDEFSVYHDNQTGKWVSIFKGVWGWDDSYIFVGNMKIGIDVISTKEKRIITTLKSPRMSVVPSRFDAHPLKPGMLAGSTDRGQVYVWSL</sequence>